<dbReference type="AlphaFoldDB" id="A0A432W0X1"/>
<evidence type="ECO:0000313" key="1">
    <source>
        <dbReference type="EMBL" id="RUO22665.1"/>
    </source>
</evidence>
<dbReference type="Gene3D" id="3.40.50.10610">
    <property type="entry name" value="ABC-type transport auxiliary lipoprotein component"/>
    <property type="match status" value="1"/>
</dbReference>
<proteinExistence type="predicted"/>
<evidence type="ECO:0008006" key="3">
    <source>
        <dbReference type="Google" id="ProtNLM"/>
    </source>
</evidence>
<dbReference type="InterPro" id="IPR008517">
    <property type="entry name" value="GNA1162-like"/>
</dbReference>
<keyword evidence="2" id="KW-1185">Reference proteome</keyword>
<accession>A0A432W0X1</accession>
<dbReference type="EMBL" id="PIPJ01000002">
    <property type="protein sequence ID" value="RUO22665.1"/>
    <property type="molecule type" value="Genomic_DNA"/>
</dbReference>
<dbReference type="OrthoDB" id="1014694at2"/>
<name>A0A432W0X1_9GAMM</name>
<gene>
    <name evidence="1" type="ORF">CWE08_03445</name>
</gene>
<sequence length="219" mass="24120">MLAALLVVVLAGCVSTGPDTEFLQPVHEHKPRSVLIVPVKNETIDVQAPTSVLATLPMVLAERGYYAFPVNTVKTLLENEGYYEAAEVHNAPPEALASMFGADTILYVTIHEWDAKYIILSTTTTVDFEYRLVNHDGTELWHARKSLAYNPNNQNSSGNPLVDLFAMAITAAIERAAPNYLPLTRTANAEAFRNGQRGLPPGPYDPLYIEYYNGLAINE</sequence>
<evidence type="ECO:0000313" key="2">
    <source>
        <dbReference type="Proteomes" id="UP000288395"/>
    </source>
</evidence>
<comment type="caution">
    <text evidence="1">The sequence shown here is derived from an EMBL/GenBank/DDBJ whole genome shotgun (WGS) entry which is preliminary data.</text>
</comment>
<protein>
    <recommendedName>
        <fullName evidence="3">Lipoprotein</fullName>
    </recommendedName>
</protein>
<reference evidence="2" key="1">
    <citation type="journal article" date="2018" name="Front. Microbiol.">
        <title>Genome-Based Analysis Reveals the Taxonomy and Diversity of the Family Idiomarinaceae.</title>
        <authorList>
            <person name="Liu Y."/>
            <person name="Lai Q."/>
            <person name="Shao Z."/>
        </authorList>
    </citation>
    <scope>NUCLEOTIDE SEQUENCE [LARGE SCALE GENOMIC DNA]</scope>
    <source>
        <strain evidence="2">GBPy7</strain>
    </source>
</reference>
<organism evidence="1 2">
    <name type="scientific">Aliidiomarina iranensis</name>
    <dbReference type="NCBI Taxonomy" id="1434071"/>
    <lineage>
        <taxon>Bacteria</taxon>
        <taxon>Pseudomonadati</taxon>
        <taxon>Pseudomonadota</taxon>
        <taxon>Gammaproteobacteria</taxon>
        <taxon>Alteromonadales</taxon>
        <taxon>Idiomarinaceae</taxon>
        <taxon>Aliidiomarina</taxon>
    </lineage>
</organism>
<dbReference type="Pfam" id="PF05643">
    <property type="entry name" value="GNA1162-like"/>
    <property type="match status" value="1"/>
</dbReference>
<dbReference type="Proteomes" id="UP000288395">
    <property type="component" value="Unassembled WGS sequence"/>
</dbReference>